<organism evidence="1 2">
    <name type="scientific">Prunus armeniaca</name>
    <name type="common">Apricot</name>
    <name type="synonym">Armeniaca vulgaris</name>
    <dbReference type="NCBI Taxonomy" id="36596"/>
    <lineage>
        <taxon>Eukaryota</taxon>
        <taxon>Viridiplantae</taxon>
        <taxon>Streptophyta</taxon>
        <taxon>Embryophyta</taxon>
        <taxon>Tracheophyta</taxon>
        <taxon>Spermatophyta</taxon>
        <taxon>Magnoliopsida</taxon>
        <taxon>eudicotyledons</taxon>
        <taxon>Gunneridae</taxon>
        <taxon>Pentapetalae</taxon>
        <taxon>rosids</taxon>
        <taxon>fabids</taxon>
        <taxon>Rosales</taxon>
        <taxon>Rosaceae</taxon>
        <taxon>Amygdaloideae</taxon>
        <taxon>Amygdaleae</taxon>
        <taxon>Prunus</taxon>
    </lineage>
</organism>
<dbReference type="Proteomes" id="UP000507245">
    <property type="component" value="Unassembled WGS sequence"/>
</dbReference>
<evidence type="ECO:0000313" key="1">
    <source>
        <dbReference type="EMBL" id="CAB4320766.1"/>
    </source>
</evidence>
<evidence type="ECO:0000313" key="2">
    <source>
        <dbReference type="Proteomes" id="UP000507245"/>
    </source>
</evidence>
<proteinExistence type="predicted"/>
<keyword evidence="2" id="KW-1185">Reference proteome</keyword>
<accession>A0A6J5Y3P9</accession>
<reference evidence="2" key="1">
    <citation type="journal article" date="2020" name="Genome Biol.">
        <title>Gamete binning: chromosome-level and haplotype-resolved genome assembly enabled by high-throughput single-cell sequencing of gamete genomes.</title>
        <authorList>
            <person name="Campoy J.A."/>
            <person name="Sun H."/>
            <person name="Goel M."/>
            <person name="Jiao W.-B."/>
            <person name="Folz-Donahue K."/>
            <person name="Wang N."/>
            <person name="Rubio M."/>
            <person name="Liu C."/>
            <person name="Kukat C."/>
            <person name="Ruiz D."/>
            <person name="Huettel B."/>
            <person name="Schneeberger K."/>
        </authorList>
    </citation>
    <scope>NUCLEOTIDE SEQUENCE [LARGE SCALE GENOMIC DNA]</scope>
    <source>
        <strain evidence="2">cv. Rojo Pasion</strain>
    </source>
</reference>
<dbReference type="AlphaFoldDB" id="A0A6J5Y3P9"/>
<protein>
    <submittedName>
        <fullName evidence="1">Uncharacterized protein</fullName>
    </submittedName>
</protein>
<sequence>MPSPSNTSLPQPLQSTCSSLMSTTTPSQIPLALFCSLTKYKFLFDVHHHPQPDPISSILFSNQIQVEAWVVTAILVVVCGWVGGDDEAGGTGMREAKSGLCGLAMGWD</sequence>
<name>A0A6J5Y3P9_PRUAR</name>
<dbReference type="EMBL" id="CAEKKB010000008">
    <property type="protein sequence ID" value="CAB4320766.1"/>
    <property type="molecule type" value="Genomic_DNA"/>
</dbReference>
<gene>
    <name evidence="1" type="ORF">ORAREDHAP_LOCUS49742</name>
</gene>